<dbReference type="AlphaFoldDB" id="A0AAV1HBQ9"/>
<organism evidence="2 3">
    <name type="scientific">Xyrichtys novacula</name>
    <name type="common">Pearly razorfish</name>
    <name type="synonym">Hemipteronotus novacula</name>
    <dbReference type="NCBI Taxonomy" id="13765"/>
    <lineage>
        <taxon>Eukaryota</taxon>
        <taxon>Metazoa</taxon>
        <taxon>Chordata</taxon>
        <taxon>Craniata</taxon>
        <taxon>Vertebrata</taxon>
        <taxon>Euteleostomi</taxon>
        <taxon>Actinopterygii</taxon>
        <taxon>Neopterygii</taxon>
        <taxon>Teleostei</taxon>
        <taxon>Neoteleostei</taxon>
        <taxon>Acanthomorphata</taxon>
        <taxon>Eupercaria</taxon>
        <taxon>Labriformes</taxon>
        <taxon>Labridae</taxon>
        <taxon>Xyrichtys</taxon>
    </lineage>
</organism>
<proteinExistence type="predicted"/>
<accession>A0AAV1HBQ9</accession>
<dbReference type="EMBL" id="OY660883">
    <property type="protein sequence ID" value="CAJ1081677.1"/>
    <property type="molecule type" value="Genomic_DNA"/>
</dbReference>
<feature type="non-terminal residue" evidence="2">
    <location>
        <position position="1"/>
    </location>
</feature>
<evidence type="ECO:0000313" key="3">
    <source>
        <dbReference type="Proteomes" id="UP001178508"/>
    </source>
</evidence>
<evidence type="ECO:0000256" key="1">
    <source>
        <dbReference type="SAM" id="MobiDB-lite"/>
    </source>
</evidence>
<evidence type="ECO:0000313" key="2">
    <source>
        <dbReference type="EMBL" id="CAJ1081677.1"/>
    </source>
</evidence>
<sequence length="68" mass="7550">RKVKCPCVNLLASSPLSRGSEGSYLRSRQGNKEKKTELNCGKRRRKPALSLTGSPEPSDYRKETSRVG</sequence>
<feature type="compositionally biased region" description="Basic and acidic residues" evidence="1">
    <location>
        <begin position="58"/>
        <end position="68"/>
    </location>
</feature>
<gene>
    <name evidence="2" type="ORF">XNOV1_A003727</name>
</gene>
<dbReference type="Proteomes" id="UP001178508">
    <property type="component" value="Chromosome 20"/>
</dbReference>
<protein>
    <submittedName>
        <fullName evidence="2">Uncharacterized protein</fullName>
    </submittedName>
</protein>
<reference evidence="2" key="1">
    <citation type="submission" date="2023-08" db="EMBL/GenBank/DDBJ databases">
        <authorList>
            <person name="Alioto T."/>
            <person name="Alioto T."/>
            <person name="Gomez Garrido J."/>
        </authorList>
    </citation>
    <scope>NUCLEOTIDE SEQUENCE</scope>
</reference>
<keyword evidence="3" id="KW-1185">Reference proteome</keyword>
<feature type="region of interest" description="Disordered" evidence="1">
    <location>
        <begin position="15"/>
        <end position="68"/>
    </location>
</feature>
<name>A0AAV1HBQ9_XYRNO</name>